<dbReference type="Proteomes" id="UP001150062">
    <property type="component" value="Unassembled WGS sequence"/>
</dbReference>
<feature type="transmembrane region" description="Helical" evidence="1">
    <location>
        <begin position="167"/>
        <end position="184"/>
    </location>
</feature>
<evidence type="ECO:0000313" key="2">
    <source>
        <dbReference type="EMBL" id="KAJ6251509.1"/>
    </source>
</evidence>
<dbReference type="PANTHER" id="PTHR13906">
    <property type="entry name" value="PORCUPINE"/>
    <property type="match status" value="1"/>
</dbReference>
<proteinExistence type="predicted"/>
<protein>
    <submittedName>
        <fullName evidence="2">Oysgedart</fullName>
    </submittedName>
</protein>
<keyword evidence="1" id="KW-0472">Membrane</keyword>
<name>A0ABQ8Z3N6_9EUKA</name>
<dbReference type="InterPro" id="IPR049941">
    <property type="entry name" value="LPLAT_7/PORCN-like"/>
</dbReference>
<reference evidence="2" key="1">
    <citation type="submission" date="2022-08" db="EMBL/GenBank/DDBJ databases">
        <title>Novel sulfate-reducing endosymbionts in the free-living metamonad Anaeramoeba.</title>
        <authorList>
            <person name="Jerlstrom-Hultqvist J."/>
            <person name="Cepicka I."/>
            <person name="Gallot-Lavallee L."/>
            <person name="Salas-Leiva D."/>
            <person name="Curtis B.A."/>
            <person name="Zahonova K."/>
            <person name="Pipaliya S."/>
            <person name="Dacks J."/>
            <person name="Roger A.J."/>
        </authorList>
    </citation>
    <scope>NUCLEOTIDE SEQUENCE</scope>
    <source>
        <strain evidence="2">Schooner1</strain>
    </source>
</reference>
<gene>
    <name evidence="2" type="ORF">M0813_14951</name>
</gene>
<dbReference type="EMBL" id="JAOAOG010000058">
    <property type="protein sequence ID" value="KAJ6251509.1"/>
    <property type="molecule type" value="Genomic_DNA"/>
</dbReference>
<feature type="transmembrane region" description="Helical" evidence="1">
    <location>
        <begin position="64"/>
        <end position="81"/>
    </location>
</feature>
<comment type="caution">
    <text evidence="2">The sequence shown here is derived from an EMBL/GenBank/DDBJ whole genome shotgun (WGS) entry which is preliminary data.</text>
</comment>
<keyword evidence="1" id="KW-0812">Transmembrane</keyword>
<accession>A0ABQ8Z3N6</accession>
<evidence type="ECO:0000313" key="3">
    <source>
        <dbReference type="Proteomes" id="UP001150062"/>
    </source>
</evidence>
<evidence type="ECO:0000256" key="1">
    <source>
        <dbReference type="SAM" id="Phobius"/>
    </source>
</evidence>
<sequence length="201" mass="23991">MSGFAYGGMDEVGDFNWNFLNGVDLKSVFLPIHTDKYLNNWHLQTSSWFKEYVYFRIAHPDSPFQNFFAQLVTLLIISFWNGLRRCYYTLYLFWPFWFFADKLLTKSIKPFLNDSSGMTLKKRVWFFKIVLGVLTNLYWSVTLTVFFVCLKWRHTLILLRLTRYPTFIVPIFIIIICSLFLKLTEGIRKGKTTNINRKKVK</sequence>
<keyword evidence="3" id="KW-1185">Reference proteome</keyword>
<feature type="transmembrane region" description="Helical" evidence="1">
    <location>
        <begin position="125"/>
        <end position="147"/>
    </location>
</feature>
<dbReference type="PANTHER" id="PTHR13906:SF4">
    <property type="entry name" value="LYSOPHOSPHOLIPID ACYLTRANSFERASE 6"/>
    <property type="match status" value="1"/>
</dbReference>
<organism evidence="2 3">
    <name type="scientific">Anaeramoeba flamelloides</name>
    <dbReference type="NCBI Taxonomy" id="1746091"/>
    <lineage>
        <taxon>Eukaryota</taxon>
        <taxon>Metamonada</taxon>
        <taxon>Anaeramoebidae</taxon>
        <taxon>Anaeramoeba</taxon>
    </lineage>
</organism>
<keyword evidence="1" id="KW-1133">Transmembrane helix</keyword>